<name>A0A2H1E727_9FLAO</name>
<keyword evidence="1" id="KW-0805">Transcription regulation</keyword>
<dbReference type="InterPro" id="IPR009057">
    <property type="entry name" value="Homeodomain-like_sf"/>
</dbReference>
<dbReference type="Proteomes" id="UP000231564">
    <property type="component" value="Chromosome MARIT"/>
</dbReference>
<keyword evidence="6" id="KW-1185">Reference proteome</keyword>
<evidence type="ECO:0000313" key="5">
    <source>
        <dbReference type="EMBL" id="SFZ80194.1"/>
    </source>
</evidence>
<evidence type="ECO:0000313" key="6">
    <source>
        <dbReference type="Proteomes" id="UP000231564"/>
    </source>
</evidence>
<dbReference type="InterPro" id="IPR018060">
    <property type="entry name" value="HTH_AraC"/>
</dbReference>
<dbReference type="Gene3D" id="1.10.10.60">
    <property type="entry name" value="Homeodomain-like"/>
    <property type="match status" value="1"/>
</dbReference>
<dbReference type="EMBL" id="LT634361">
    <property type="protein sequence ID" value="SFZ80194.1"/>
    <property type="molecule type" value="Genomic_DNA"/>
</dbReference>
<dbReference type="RefSeq" id="WP_024742071.1">
    <property type="nucleotide sequence ID" value="NZ_BAUG01000046.1"/>
</dbReference>
<organism evidence="5 6">
    <name type="scientific">Tenacibaculum maritimum NCIMB 2154</name>
    <dbReference type="NCBI Taxonomy" id="1349785"/>
    <lineage>
        <taxon>Bacteria</taxon>
        <taxon>Pseudomonadati</taxon>
        <taxon>Bacteroidota</taxon>
        <taxon>Flavobacteriia</taxon>
        <taxon>Flavobacteriales</taxon>
        <taxon>Flavobacteriaceae</taxon>
        <taxon>Tenacibaculum</taxon>
    </lineage>
</organism>
<dbReference type="STRING" id="1349785.GCA_000509405_00573"/>
<keyword evidence="2" id="KW-0238">DNA-binding</keyword>
<dbReference type="PANTHER" id="PTHR43280:SF32">
    <property type="entry name" value="TRANSCRIPTIONAL REGULATORY PROTEIN"/>
    <property type="match status" value="1"/>
</dbReference>
<dbReference type="KEGG" id="tmar:MARIT_0285"/>
<accession>A0A2H1E727</accession>
<dbReference type="PROSITE" id="PS01124">
    <property type="entry name" value="HTH_ARAC_FAMILY_2"/>
    <property type="match status" value="1"/>
</dbReference>
<evidence type="ECO:0000256" key="2">
    <source>
        <dbReference type="ARBA" id="ARBA00023125"/>
    </source>
</evidence>
<dbReference type="SUPFAM" id="SSF46689">
    <property type="entry name" value="Homeodomain-like"/>
    <property type="match status" value="1"/>
</dbReference>
<reference evidence="5 6" key="1">
    <citation type="submission" date="2016-11" db="EMBL/GenBank/DDBJ databases">
        <authorList>
            <person name="Jaros S."/>
            <person name="Januszkiewicz K."/>
            <person name="Wedrychowicz H."/>
        </authorList>
    </citation>
    <scope>NUCLEOTIDE SEQUENCE [LARGE SCALE GENOMIC DNA]</scope>
    <source>
        <strain evidence="5">NCIMB 2154T</strain>
    </source>
</reference>
<dbReference type="Pfam" id="PF12833">
    <property type="entry name" value="HTH_18"/>
    <property type="match status" value="1"/>
</dbReference>
<protein>
    <submittedName>
        <fullName evidence="5">Transcriptional regulator</fullName>
    </submittedName>
</protein>
<dbReference type="GO" id="GO:0003700">
    <property type="term" value="F:DNA-binding transcription factor activity"/>
    <property type="evidence" value="ECO:0007669"/>
    <property type="project" value="InterPro"/>
</dbReference>
<proteinExistence type="predicted"/>
<dbReference type="GeneID" id="47721888"/>
<evidence type="ECO:0000259" key="4">
    <source>
        <dbReference type="PROSITE" id="PS01124"/>
    </source>
</evidence>
<keyword evidence="3" id="KW-0804">Transcription</keyword>
<sequence>MAIQNITTHTYKEVFSLNKVYFEKACQALESRQIDTSTCAIFWIKEGKGNYNIDFKSYSFSGSVLFFLSPGQIFSVDSEKIKEAYQLTFAKDFYCIQTHDPEIACDGVLFNNIYETPFVKPCEKDAFKLNFILESLIEEFANNDTAQYDMLQSYLKQFIIHSVRIKKDTHKVIEDAETKLFKDFSVLVEHNFNKLHSVTEYANRLGISPKSLTKHFQKLGKHTPSDFIKNRIVTEAKRQLLYSTSSVKQIAFDLGFNDPAYFSRFFTKATSKSPVQFRKESKK</sequence>
<gene>
    <name evidence="5" type="ORF">MARIT_0285</name>
</gene>
<feature type="domain" description="HTH araC/xylS-type" evidence="4">
    <location>
        <begin position="182"/>
        <end position="280"/>
    </location>
</feature>
<dbReference type="GO" id="GO:0043565">
    <property type="term" value="F:sequence-specific DNA binding"/>
    <property type="evidence" value="ECO:0007669"/>
    <property type="project" value="InterPro"/>
</dbReference>
<dbReference type="OrthoDB" id="2666928at2"/>
<dbReference type="SMART" id="SM00342">
    <property type="entry name" value="HTH_ARAC"/>
    <property type="match status" value="1"/>
</dbReference>
<evidence type="ECO:0000256" key="3">
    <source>
        <dbReference type="ARBA" id="ARBA00023163"/>
    </source>
</evidence>
<evidence type="ECO:0000256" key="1">
    <source>
        <dbReference type="ARBA" id="ARBA00023015"/>
    </source>
</evidence>
<dbReference type="AlphaFoldDB" id="A0A2H1E727"/>
<dbReference type="PANTHER" id="PTHR43280">
    <property type="entry name" value="ARAC-FAMILY TRANSCRIPTIONAL REGULATOR"/>
    <property type="match status" value="1"/>
</dbReference>